<gene>
    <name evidence="2" type="ORF">JCM19240_5516</name>
</gene>
<accession>A0A090SWE8</accession>
<feature type="chain" id="PRO_5001865355" description="Oxidoreductase molybdopterin-binding domain-containing protein" evidence="1">
    <location>
        <begin position="24"/>
        <end position="155"/>
    </location>
</feature>
<dbReference type="EMBL" id="BBMT01000001">
    <property type="protein sequence ID" value="GAL32085.1"/>
    <property type="molecule type" value="Genomic_DNA"/>
</dbReference>
<feature type="signal peptide" evidence="1">
    <location>
        <begin position="1"/>
        <end position="23"/>
    </location>
</feature>
<comment type="caution">
    <text evidence="2">The sequence shown here is derived from an EMBL/GenBank/DDBJ whole genome shotgun (WGS) entry which is preliminary data.</text>
</comment>
<dbReference type="SUPFAM" id="SSF56524">
    <property type="entry name" value="Oxidoreductase molybdopterin-binding domain"/>
    <property type="match status" value="1"/>
</dbReference>
<dbReference type="OrthoDB" id="9798763at2"/>
<organism evidence="2 3">
    <name type="scientific">Vibrio maritimus</name>
    <dbReference type="NCBI Taxonomy" id="990268"/>
    <lineage>
        <taxon>Bacteria</taxon>
        <taxon>Pseudomonadati</taxon>
        <taxon>Pseudomonadota</taxon>
        <taxon>Gammaproteobacteria</taxon>
        <taxon>Vibrionales</taxon>
        <taxon>Vibrionaceae</taxon>
        <taxon>Vibrio</taxon>
    </lineage>
</organism>
<dbReference type="Proteomes" id="UP000029224">
    <property type="component" value="Unassembled WGS sequence"/>
</dbReference>
<dbReference type="AlphaFoldDB" id="A0A090SWE8"/>
<evidence type="ECO:0000313" key="3">
    <source>
        <dbReference type="Proteomes" id="UP000029224"/>
    </source>
</evidence>
<name>A0A090SWE8_9VIBR</name>
<reference evidence="2 3" key="1">
    <citation type="submission" date="2014-09" db="EMBL/GenBank/DDBJ databases">
        <title>Vibrio maritimus JCM 19240. (C210) whole genome shotgun sequence.</title>
        <authorList>
            <person name="Sawabe T."/>
            <person name="Meirelles P."/>
            <person name="Nakanishi M."/>
            <person name="Sayaka M."/>
            <person name="Hattori M."/>
            <person name="Ohkuma M."/>
        </authorList>
    </citation>
    <scope>NUCLEOTIDE SEQUENCE [LARGE SCALE GENOMIC DNA]</scope>
    <source>
        <strain evidence="2 3">JCM 19240</strain>
    </source>
</reference>
<sequence>MRIAALIASLTALLWFFSTPLLAADLTLRSGGVVVKKYSDTDLSSMPKATIDTELPWLEGMNQFTGVKLEELFTQANTPLPELITFIALNDYKVSIRQEDIKQYQPIIANRKNGKRMSIRDKGPYWVIFPLSQYPEIDNTNYHSMMIWQLKEVRY</sequence>
<evidence type="ECO:0008006" key="4">
    <source>
        <dbReference type="Google" id="ProtNLM"/>
    </source>
</evidence>
<keyword evidence="3" id="KW-1185">Reference proteome</keyword>
<protein>
    <recommendedName>
        <fullName evidence="4">Oxidoreductase molybdopterin-binding domain-containing protein</fullName>
    </recommendedName>
</protein>
<proteinExistence type="predicted"/>
<reference evidence="2 3" key="2">
    <citation type="submission" date="2014-09" db="EMBL/GenBank/DDBJ databases">
        <authorList>
            <consortium name="NBRP consortium"/>
            <person name="Sawabe T."/>
            <person name="Meirelles P."/>
            <person name="Nakanishi M."/>
            <person name="Sayaka M."/>
            <person name="Hattori M."/>
            <person name="Ohkuma M."/>
        </authorList>
    </citation>
    <scope>NUCLEOTIDE SEQUENCE [LARGE SCALE GENOMIC DNA]</scope>
    <source>
        <strain evidence="2 3">JCM 19240</strain>
    </source>
</reference>
<evidence type="ECO:0000313" key="2">
    <source>
        <dbReference type="EMBL" id="GAL32085.1"/>
    </source>
</evidence>
<dbReference type="InterPro" id="IPR036374">
    <property type="entry name" value="OxRdtase_Mopterin-bd_sf"/>
</dbReference>
<evidence type="ECO:0000256" key="1">
    <source>
        <dbReference type="SAM" id="SignalP"/>
    </source>
</evidence>
<keyword evidence="1" id="KW-0732">Signal</keyword>